<reference evidence="1 2" key="1">
    <citation type="journal article" date="2024" name="Nat. Commun.">
        <title>Phylogenomics reveals the evolutionary origins of lichenization in chlorophyte algae.</title>
        <authorList>
            <person name="Puginier C."/>
            <person name="Libourel C."/>
            <person name="Otte J."/>
            <person name="Skaloud P."/>
            <person name="Haon M."/>
            <person name="Grisel S."/>
            <person name="Petersen M."/>
            <person name="Berrin J.G."/>
            <person name="Delaux P.M."/>
            <person name="Dal Grande F."/>
            <person name="Keller J."/>
        </authorList>
    </citation>
    <scope>NUCLEOTIDE SEQUENCE [LARGE SCALE GENOMIC DNA]</scope>
    <source>
        <strain evidence="1 2">SAG 2036</strain>
    </source>
</reference>
<evidence type="ECO:0008006" key="3">
    <source>
        <dbReference type="Google" id="ProtNLM"/>
    </source>
</evidence>
<proteinExistence type="predicted"/>
<protein>
    <recommendedName>
        <fullName evidence="3">GP-PDE domain-containing protein</fullName>
    </recommendedName>
</protein>
<name>A0AAW1NS08_9CHLO</name>
<accession>A0AAW1NS08</accession>
<comment type="caution">
    <text evidence="1">The sequence shown here is derived from an EMBL/GenBank/DDBJ whole genome shotgun (WGS) entry which is preliminary data.</text>
</comment>
<evidence type="ECO:0000313" key="1">
    <source>
        <dbReference type="EMBL" id="KAK9793214.1"/>
    </source>
</evidence>
<dbReference type="EMBL" id="JALJOQ010000152">
    <property type="protein sequence ID" value="KAK9793214.1"/>
    <property type="molecule type" value="Genomic_DNA"/>
</dbReference>
<sequence length="66" mass="7085">MLEGGIITIFAHKGNPGSSDEYNAVQALVWSMRGNGWEVSNTDVDADDADGIIVVTHVRKLPADVM</sequence>
<dbReference type="AlphaFoldDB" id="A0AAW1NS08"/>
<evidence type="ECO:0000313" key="2">
    <source>
        <dbReference type="Proteomes" id="UP001465755"/>
    </source>
</evidence>
<gene>
    <name evidence="1" type="ORF">WJX73_000893</name>
</gene>
<dbReference type="Proteomes" id="UP001465755">
    <property type="component" value="Unassembled WGS sequence"/>
</dbReference>
<organism evidence="1 2">
    <name type="scientific">Symbiochloris irregularis</name>
    <dbReference type="NCBI Taxonomy" id="706552"/>
    <lineage>
        <taxon>Eukaryota</taxon>
        <taxon>Viridiplantae</taxon>
        <taxon>Chlorophyta</taxon>
        <taxon>core chlorophytes</taxon>
        <taxon>Trebouxiophyceae</taxon>
        <taxon>Trebouxiales</taxon>
        <taxon>Trebouxiaceae</taxon>
        <taxon>Symbiochloris</taxon>
    </lineage>
</organism>
<keyword evidence="2" id="KW-1185">Reference proteome</keyword>